<feature type="compositionally biased region" description="Polar residues" evidence="7">
    <location>
        <begin position="55"/>
        <end position="68"/>
    </location>
</feature>
<dbReference type="InterPro" id="IPR056458">
    <property type="entry name" value="TPR_DOP1_M"/>
</dbReference>
<dbReference type="GO" id="GO:0005802">
    <property type="term" value="C:trans-Golgi network"/>
    <property type="evidence" value="ECO:0007669"/>
    <property type="project" value="TreeGrafter"/>
</dbReference>
<sequence length="1738" mass="191747">MNPTTIITPAEAGPSSPSLGSGSRPASPAMTASQTLRKPASSGRLAKLLHPGRSRSGSSASQEATTITAYADDSGGNSGRSTPEQRRRTGKAAAASLLASDPKYKKFAALVDRCLQSFESVNEWADFISFLSRLLKALQSASPSYSEIPRKLIVAKRLAQCLNPALPSGVHQRALDVYAYIFSIIGAEGLKRDLLIWSSGLFPFFQFAATSVRPLLINIYETYYLPLGADLRPAAKALILALLPGLEEETGDFFEKILSLLSRFSDSISPSFFLRNMFLVLMSTLSARLAALNYLSRKLLQPADLPDGGIETGLLIRGVAAVLEDEHVLVRRTGLDLLLRILPLSGKLFAGAEERDQELLIRSASGVVLQRELSLSRRVYSWLLGPDDVSSAQIDHFKTHGLSPLSKTLQFDMENVNALSDSGDAQRPFKIFLSMQDKWEIGSVLAERLAIPALSAIKSAIAISGGSSEQDMLRTASAVYEAVEPIVIWRSLFTVLQEELDMESAPGVDLIEWMLAAIPQHDEEVVQTHAPVLGEWLLEAALTRTLSPLSFSRTVDLASRFLTLIPPGLFAKSLATGIAAQPSHRLVEQLYLDTEPALQPEDLRHRVENEILPEIVTSAFKLSGFALRTRCKETQSLLKVLDLTSMLIDREATALRCVDSADWTVALLKGLEQSSSFAVVNSIVGCVLRASRSQLFGPPVEVSSNHLMTSILDALFRYLKPDAAPYHVRAVELIWEYNQLAEVHTLENVIARRMSSPTSKLGAFEGFGVLWKLTDDSMLPGEVFRVPLFMMLDALKSTDPELQRTAETWMRCNLRSYFRALDPIIARLLEASDGTRVHASKSQPDLDFSWLAYLVESVITLLRFGGQGLSKACQTTDLSKSSHPTILQHTNDLGDALTYLDLLVHLLIRMSRAESTGGSPTATQLALRLQSIALEALQILVSKGDVSQPSLATIRLHLVDKLSAAIHRRQNTLQSKMLHLLHAAMSASDTPQRHHRSASVPEKSDAISTDPESDFEAAVVSVIVEGVSSASNQPILQHWIDFVLMTSSHLSRRGELLESLNTCFASQLRSVMSKLKNVYDQSPVSDLRTSTSEAEPIMLLNALERVVMLLASLQTSRGSEDGSRQGNEGGSMILGLVSGVFGADGSSSSEIRHENVQYLDEAMSALLVTWTVTADSSAADGPAAGSREHTFSRTRLRARKVLEKVFKAQSSAVMGTLVRIWASNFKEIDVAEIFDCVDVLTPSAQRVIEMIGEVYSARQSRASTSDQQAHPAYLAFLEAYISRLEAPIAVQVWSTMFVLARELFGSANSPAAKAQLYPVLRCLTALAKTVATTSALEDRRLRRDLQETYVKILDAVTSYGSRTGEFAIYDRGRLFSSTKTLSNGDVEKLEESQLATGDGARRVSEYVADEVVPNLRGFLYESERVAAACSGISTTIIAPAFRQQKVDSTILRLLLEMTKLPSATKAWRFQVAEAFNDQKFFRMREDEALMWKPLICALMDGDKERFGELLGRIAAAPSANIFTNREQEMISRSLNLRRLSFVLLAAERNHYLAQLPGIQEKLVDILRTTVVSPRVHSEVYLCLRILMCRISPQHLTNFWPVILAELLRVFEATMDEPPPDGSEQLQLVLAACKFLDLLLVIQSEDFQVHQWMFVTDTTDAVYPPEDFSPEAIMDRLNEIISEHAHDHKLPDQMPILDILNGDNGGLRRPRLSHFRTVTSLHQLQPFLSRASIDTYEDL</sequence>
<evidence type="ECO:0000256" key="3">
    <source>
        <dbReference type="ARBA" id="ARBA00022927"/>
    </source>
</evidence>
<reference evidence="11 12" key="1">
    <citation type="submission" date="2018-11" db="EMBL/GenBank/DDBJ databases">
        <title>Genome sequence of Saitozyma podzolica DSM 27192.</title>
        <authorList>
            <person name="Aliyu H."/>
            <person name="Gorte O."/>
            <person name="Ochsenreither K."/>
        </authorList>
    </citation>
    <scope>NUCLEOTIDE SEQUENCE [LARGE SCALE GENOMIC DNA]</scope>
    <source>
        <strain evidence="11 12">DSM 27192</strain>
    </source>
</reference>
<dbReference type="PANTHER" id="PTHR14042">
    <property type="entry name" value="DOPEY-RELATED"/>
    <property type="match status" value="1"/>
</dbReference>
<keyword evidence="2" id="KW-0813">Transport</keyword>
<feature type="region of interest" description="Disordered" evidence="7">
    <location>
        <begin position="986"/>
        <end position="1009"/>
    </location>
</feature>
<dbReference type="Pfam" id="PF24598">
    <property type="entry name" value="DOP1_C"/>
    <property type="match status" value="1"/>
</dbReference>
<dbReference type="GO" id="GO:0005829">
    <property type="term" value="C:cytosol"/>
    <property type="evidence" value="ECO:0007669"/>
    <property type="project" value="GOC"/>
</dbReference>
<dbReference type="Pfam" id="PF04118">
    <property type="entry name" value="Dopey_N"/>
    <property type="match status" value="1"/>
</dbReference>
<evidence type="ECO:0000256" key="2">
    <source>
        <dbReference type="ARBA" id="ARBA00022448"/>
    </source>
</evidence>
<name>A0A427YTN4_9TREE</name>
<dbReference type="STRING" id="1890683.A0A427YTN4"/>
<keyword evidence="5" id="KW-0472">Membrane</keyword>
<feature type="domain" description="DOP1-like C-terminal" evidence="10">
    <location>
        <begin position="1276"/>
        <end position="1737"/>
    </location>
</feature>
<feature type="domain" description="DOP1-like middle TPR" evidence="9">
    <location>
        <begin position="396"/>
        <end position="573"/>
    </location>
</feature>
<comment type="caution">
    <text evidence="11">The sequence shown here is derived from an EMBL/GenBank/DDBJ whole genome shotgun (WGS) entry which is preliminary data.</text>
</comment>
<gene>
    <name evidence="11" type="ORF">EHS25_004307</name>
</gene>
<dbReference type="SUPFAM" id="SSF48371">
    <property type="entry name" value="ARM repeat"/>
    <property type="match status" value="1"/>
</dbReference>
<evidence type="ECO:0000313" key="12">
    <source>
        <dbReference type="Proteomes" id="UP000279259"/>
    </source>
</evidence>
<keyword evidence="12" id="KW-1185">Reference proteome</keyword>
<keyword evidence="3" id="KW-0653">Protein transport</keyword>
<evidence type="ECO:0000259" key="9">
    <source>
        <dbReference type="Pfam" id="PF24597"/>
    </source>
</evidence>
<evidence type="ECO:0000256" key="7">
    <source>
        <dbReference type="SAM" id="MobiDB-lite"/>
    </source>
</evidence>
<feature type="compositionally biased region" description="Low complexity" evidence="7">
    <location>
        <begin position="9"/>
        <end position="29"/>
    </location>
</feature>
<evidence type="ECO:0000259" key="8">
    <source>
        <dbReference type="Pfam" id="PF04118"/>
    </source>
</evidence>
<evidence type="ECO:0000313" key="11">
    <source>
        <dbReference type="EMBL" id="RSH94504.1"/>
    </source>
</evidence>
<dbReference type="EMBL" id="RSCD01000002">
    <property type="protein sequence ID" value="RSH94504.1"/>
    <property type="molecule type" value="Genomic_DNA"/>
</dbReference>
<evidence type="ECO:0000256" key="4">
    <source>
        <dbReference type="ARBA" id="ARBA00023034"/>
    </source>
</evidence>
<dbReference type="InterPro" id="IPR040314">
    <property type="entry name" value="DOP1"/>
</dbReference>
<evidence type="ECO:0000256" key="6">
    <source>
        <dbReference type="ARBA" id="ARBA00046326"/>
    </source>
</evidence>
<comment type="similarity">
    <text evidence="6">Belongs to the DOP1 family.</text>
</comment>
<dbReference type="Proteomes" id="UP000279259">
    <property type="component" value="Unassembled WGS sequence"/>
</dbReference>
<protein>
    <submittedName>
        <fullName evidence="11">Uncharacterized protein</fullName>
    </submittedName>
</protein>
<dbReference type="GO" id="GO:0005768">
    <property type="term" value="C:endosome"/>
    <property type="evidence" value="ECO:0007669"/>
    <property type="project" value="TreeGrafter"/>
</dbReference>
<feature type="region of interest" description="Disordered" evidence="7">
    <location>
        <begin position="1"/>
        <end position="91"/>
    </location>
</feature>
<dbReference type="InterPro" id="IPR007249">
    <property type="entry name" value="DOP1_N"/>
</dbReference>
<organism evidence="11 12">
    <name type="scientific">Saitozyma podzolica</name>
    <dbReference type="NCBI Taxonomy" id="1890683"/>
    <lineage>
        <taxon>Eukaryota</taxon>
        <taxon>Fungi</taxon>
        <taxon>Dikarya</taxon>
        <taxon>Basidiomycota</taxon>
        <taxon>Agaricomycotina</taxon>
        <taxon>Tremellomycetes</taxon>
        <taxon>Tremellales</taxon>
        <taxon>Trimorphomycetaceae</taxon>
        <taxon>Saitozyma</taxon>
    </lineage>
</organism>
<dbReference type="PANTHER" id="PTHR14042:SF24">
    <property type="entry name" value="PROTEIN DOPEY-1 HOMOLOG"/>
    <property type="match status" value="1"/>
</dbReference>
<evidence type="ECO:0000256" key="1">
    <source>
        <dbReference type="ARBA" id="ARBA00004395"/>
    </source>
</evidence>
<evidence type="ECO:0000256" key="5">
    <source>
        <dbReference type="ARBA" id="ARBA00023136"/>
    </source>
</evidence>
<evidence type="ECO:0000259" key="10">
    <source>
        <dbReference type="Pfam" id="PF24598"/>
    </source>
</evidence>
<feature type="domain" description="DOP1 N-terminal" evidence="8">
    <location>
        <begin position="101"/>
        <end position="388"/>
    </location>
</feature>
<dbReference type="GO" id="GO:0015031">
    <property type="term" value="P:protein transport"/>
    <property type="evidence" value="ECO:0007669"/>
    <property type="project" value="UniProtKB-KW"/>
</dbReference>
<dbReference type="GO" id="GO:0006895">
    <property type="term" value="P:Golgi to endosome transport"/>
    <property type="evidence" value="ECO:0007669"/>
    <property type="project" value="InterPro"/>
</dbReference>
<dbReference type="InterPro" id="IPR056457">
    <property type="entry name" value="DOP1_C"/>
</dbReference>
<proteinExistence type="inferred from homology"/>
<keyword evidence="4" id="KW-0333">Golgi apparatus</keyword>
<dbReference type="GO" id="GO:0000139">
    <property type="term" value="C:Golgi membrane"/>
    <property type="evidence" value="ECO:0007669"/>
    <property type="project" value="UniProtKB-SubCell"/>
</dbReference>
<accession>A0A427YTN4</accession>
<comment type="subcellular location">
    <subcellularLocation>
        <location evidence="1">Golgi apparatus membrane</location>
        <topology evidence="1">Peripheral membrane protein</topology>
    </subcellularLocation>
</comment>
<dbReference type="InterPro" id="IPR016024">
    <property type="entry name" value="ARM-type_fold"/>
</dbReference>
<dbReference type="Pfam" id="PF24597">
    <property type="entry name" value="TPR_DOP1_M"/>
    <property type="match status" value="1"/>
</dbReference>
<dbReference type="OrthoDB" id="297643at2759"/>